<comment type="caution">
    <text evidence="2">The sequence shown here is derived from an EMBL/GenBank/DDBJ whole genome shotgun (WGS) entry which is preliminary data.</text>
</comment>
<evidence type="ECO:0000313" key="2">
    <source>
        <dbReference type="EMBL" id="CAF2230287.1"/>
    </source>
</evidence>
<dbReference type="AlphaFoldDB" id="A0A816ZWB6"/>
<dbReference type="InterPro" id="IPR012337">
    <property type="entry name" value="RNaseH-like_sf"/>
</dbReference>
<dbReference type="Proteomes" id="UP000663856">
    <property type="component" value="Unassembled WGS sequence"/>
</dbReference>
<accession>A0A816ZWB6</accession>
<dbReference type="SUPFAM" id="SSF53098">
    <property type="entry name" value="Ribonuclease H-like"/>
    <property type="match status" value="1"/>
</dbReference>
<reference evidence="2" key="1">
    <citation type="submission" date="2021-02" db="EMBL/GenBank/DDBJ databases">
        <authorList>
            <person name="Nowell W R."/>
        </authorList>
    </citation>
    <scope>NUCLEOTIDE SEQUENCE</scope>
</reference>
<organism evidence="2 3">
    <name type="scientific">Rotaria magnacalcarata</name>
    <dbReference type="NCBI Taxonomy" id="392030"/>
    <lineage>
        <taxon>Eukaryota</taxon>
        <taxon>Metazoa</taxon>
        <taxon>Spiralia</taxon>
        <taxon>Gnathifera</taxon>
        <taxon>Rotifera</taxon>
        <taxon>Eurotatoria</taxon>
        <taxon>Bdelloidea</taxon>
        <taxon>Philodinida</taxon>
        <taxon>Philodinidae</taxon>
        <taxon>Rotaria</taxon>
    </lineage>
</organism>
<dbReference type="InterPro" id="IPR008906">
    <property type="entry name" value="HATC_C_dom"/>
</dbReference>
<protein>
    <recommendedName>
        <fullName evidence="1">HAT C-terminal dimerisation domain-containing protein</fullName>
    </recommendedName>
</protein>
<dbReference type="Pfam" id="PF05699">
    <property type="entry name" value="Dimer_Tnp_hAT"/>
    <property type="match status" value="1"/>
</dbReference>
<sequence length="393" mass="45272">MHESADDLFANIKYVLEANELKLNQLVSLGSDNTNVNVGNHHSVFALFEKLLPGLIKGTCYCHVLHNSVKHGHEHLLFDIEAALLKIYSHFCRSSVRSQELTNYFDFIEYNVCNLGECTLYFLAKLTDVQNANLLLQRDYTTGVIAELLENCPIRRADDLKKSFGLFVHSVIDYIEKYYNNYKSLYQSISIFDEVHIEKVEWKSVQQCSAFVVNQTIDFDERFGGISKQVESFILSNLGRSNYNGTSVNHETSSCDDCNLQDNLDDSDVSDDEPDVKNKHKKTNKSIRPDHLWAYLLDGEHVPSLRKLVEFVFAIPGSNAFCESVFSHMKYLWNNNRTKMKHDLVGAELKIKMNTHLTCTEFYDYLLTKPNILNKIRSSDKYSQIAKMPRIYQ</sequence>
<feature type="domain" description="HAT C-terminal dimerisation" evidence="1">
    <location>
        <begin position="285"/>
        <end position="348"/>
    </location>
</feature>
<proteinExistence type="predicted"/>
<dbReference type="EMBL" id="CAJNRF010017416">
    <property type="protein sequence ID" value="CAF2230287.1"/>
    <property type="molecule type" value="Genomic_DNA"/>
</dbReference>
<dbReference type="PANTHER" id="PTHR37162:SF1">
    <property type="entry name" value="BED-TYPE DOMAIN-CONTAINING PROTEIN"/>
    <property type="match status" value="1"/>
</dbReference>
<gene>
    <name evidence="2" type="ORF">WKI299_LOCUS35982</name>
</gene>
<dbReference type="PANTHER" id="PTHR37162">
    <property type="entry name" value="HAT FAMILY DIMERISATION DOMAINCONTAINING PROTEIN-RELATED"/>
    <property type="match status" value="1"/>
</dbReference>
<name>A0A816ZWB6_9BILA</name>
<dbReference type="GO" id="GO:0046983">
    <property type="term" value="F:protein dimerization activity"/>
    <property type="evidence" value="ECO:0007669"/>
    <property type="project" value="InterPro"/>
</dbReference>
<evidence type="ECO:0000313" key="3">
    <source>
        <dbReference type="Proteomes" id="UP000663856"/>
    </source>
</evidence>
<evidence type="ECO:0000259" key="1">
    <source>
        <dbReference type="Pfam" id="PF05699"/>
    </source>
</evidence>